<dbReference type="AlphaFoldDB" id="A0A0A8ZHS6"/>
<reference evidence="1" key="1">
    <citation type="submission" date="2014-09" db="EMBL/GenBank/DDBJ databases">
        <authorList>
            <person name="Magalhaes I.L.F."/>
            <person name="Oliveira U."/>
            <person name="Santos F.R."/>
            <person name="Vidigal T.H.D.A."/>
            <person name="Brescovit A.D."/>
            <person name="Santos A.J."/>
        </authorList>
    </citation>
    <scope>NUCLEOTIDE SEQUENCE</scope>
    <source>
        <tissue evidence="1">Shoot tissue taken approximately 20 cm above the soil surface</tissue>
    </source>
</reference>
<proteinExistence type="predicted"/>
<evidence type="ECO:0000313" key="1">
    <source>
        <dbReference type="EMBL" id="JAD38361.1"/>
    </source>
</evidence>
<name>A0A0A8ZHS6_ARUDO</name>
<accession>A0A0A8ZHS6</accession>
<sequence length="36" mass="4131">MQQCQSSAREGDFTSESLMSINHVAMMKKNRNDEII</sequence>
<organism evidence="1">
    <name type="scientific">Arundo donax</name>
    <name type="common">Giant reed</name>
    <name type="synonym">Donax arundinaceus</name>
    <dbReference type="NCBI Taxonomy" id="35708"/>
    <lineage>
        <taxon>Eukaryota</taxon>
        <taxon>Viridiplantae</taxon>
        <taxon>Streptophyta</taxon>
        <taxon>Embryophyta</taxon>
        <taxon>Tracheophyta</taxon>
        <taxon>Spermatophyta</taxon>
        <taxon>Magnoliopsida</taxon>
        <taxon>Liliopsida</taxon>
        <taxon>Poales</taxon>
        <taxon>Poaceae</taxon>
        <taxon>PACMAD clade</taxon>
        <taxon>Arundinoideae</taxon>
        <taxon>Arundineae</taxon>
        <taxon>Arundo</taxon>
    </lineage>
</organism>
<protein>
    <submittedName>
        <fullName evidence="1">Uncharacterized protein</fullName>
    </submittedName>
</protein>
<dbReference type="EMBL" id="GBRH01259534">
    <property type="protein sequence ID" value="JAD38361.1"/>
    <property type="molecule type" value="Transcribed_RNA"/>
</dbReference>
<reference evidence="1" key="2">
    <citation type="journal article" date="2015" name="Data Brief">
        <title>Shoot transcriptome of the giant reed, Arundo donax.</title>
        <authorList>
            <person name="Barrero R.A."/>
            <person name="Guerrero F.D."/>
            <person name="Moolhuijzen P."/>
            <person name="Goolsby J.A."/>
            <person name="Tidwell J."/>
            <person name="Bellgard S.E."/>
            <person name="Bellgard M.I."/>
        </authorList>
    </citation>
    <scope>NUCLEOTIDE SEQUENCE</scope>
    <source>
        <tissue evidence="1">Shoot tissue taken approximately 20 cm above the soil surface</tissue>
    </source>
</reference>